<dbReference type="Proteomes" id="UP000198211">
    <property type="component" value="Unassembled WGS sequence"/>
</dbReference>
<dbReference type="OrthoDB" id="128069at2759"/>
<organism evidence="1 2">
    <name type="scientific">Phytophthora megakarya</name>
    <dbReference type="NCBI Taxonomy" id="4795"/>
    <lineage>
        <taxon>Eukaryota</taxon>
        <taxon>Sar</taxon>
        <taxon>Stramenopiles</taxon>
        <taxon>Oomycota</taxon>
        <taxon>Peronosporomycetes</taxon>
        <taxon>Peronosporales</taxon>
        <taxon>Peronosporaceae</taxon>
        <taxon>Phytophthora</taxon>
    </lineage>
</organism>
<name>A0A225UD50_9STRA</name>
<evidence type="ECO:0000313" key="1">
    <source>
        <dbReference type="EMBL" id="OWY90536.1"/>
    </source>
</evidence>
<comment type="caution">
    <text evidence="1">The sequence shown here is derived from an EMBL/GenBank/DDBJ whole genome shotgun (WGS) entry which is preliminary data.</text>
</comment>
<evidence type="ECO:0000313" key="2">
    <source>
        <dbReference type="Proteomes" id="UP000198211"/>
    </source>
</evidence>
<sequence length="134" mass="15372">GKGKRVVQHLRGTDCLASLSVTLSRNRTSFGAYEYRYRVNHTSTVHTHPVSERIWRAYADNRRVQDPNIIGMVHTLVKAKSPFKQIYIYVVESLGTYLTSGDEKYGLNKQLQTELLMAVQDMIYAISKNEYDEA</sequence>
<dbReference type="AlphaFoldDB" id="A0A225UD50"/>
<feature type="non-terminal residue" evidence="1">
    <location>
        <position position="1"/>
    </location>
</feature>
<protein>
    <submittedName>
        <fullName evidence="1">Uncharacterized protein</fullName>
    </submittedName>
</protein>
<keyword evidence="2" id="KW-1185">Reference proteome</keyword>
<dbReference type="STRING" id="4795.A0A225UD50"/>
<reference evidence="2" key="1">
    <citation type="submission" date="2017-03" db="EMBL/GenBank/DDBJ databases">
        <title>Phytopthora megakarya and P. palmivora, two closely related causual agents of cacao black pod achieved similar genome size and gene model numbers by different mechanisms.</title>
        <authorList>
            <person name="Ali S."/>
            <person name="Shao J."/>
            <person name="Larry D.J."/>
            <person name="Kronmiller B."/>
            <person name="Shen D."/>
            <person name="Strem M.D."/>
            <person name="Melnick R.L."/>
            <person name="Guiltinan M.J."/>
            <person name="Tyler B.M."/>
            <person name="Meinhardt L.W."/>
            <person name="Bailey B.A."/>
        </authorList>
    </citation>
    <scope>NUCLEOTIDE SEQUENCE [LARGE SCALE GENOMIC DNA]</scope>
    <source>
        <strain evidence="2">zdho120</strain>
    </source>
</reference>
<dbReference type="EMBL" id="NBNE01022661">
    <property type="protein sequence ID" value="OWY90536.1"/>
    <property type="molecule type" value="Genomic_DNA"/>
</dbReference>
<proteinExistence type="predicted"/>
<gene>
    <name evidence="1" type="ORF">PHMEG_00041299</name>
</gene>
<accession>A0A225UD50</accession>